<keyword evidence="3" id="KW-1185">Reference proteome</keyword>
<reference evidence="3" key="1">
    <citation type="journal article" date="2023" name="Commun. Biol.">
        <title>Genome analysis of Parmales, the sister group of diatoms, reveals the evolutionary specialization of diatoms from phago-mixotrophs to photoautotrophs.</title>
        <authorList>
            <person name="Ban H."/>
            <person name="Sato S."/>
            <person name="Yoshikawa S."/>
            <person name="Yamada K."/>
            <person name="Nakamura Y."/>
            <person name="Ichinomiya M."/>
            <person name="Sato N."/>
            <person name="Blanc-Mathieu R."/>
            <person name="Endo H."/>
            <person name="Kuwata A."/>
            <person name="Ogata H."/>
        </authorList>
    </citation>
    <scope>NUCLEOTIDE SEQUENCE [LARGE SCALE GENOMIC DNA]</scope>
    <source>
        <strain evidence="3">NIES 3699</strain>
    </source>
</reference>
<dbReference type="Proteomes" id="UP001165160">
    <property type="component" value="Unassembled WGS sequence"/>
</dbReference>
<proteinExistence type="predicted"/>
<dbReference type="AlphaFoldDB" id="A0A9W7BE57"/>
<sequence length="161" mass="18202">MLLDNSGDDLILDLFGNPLFIKPNDTIGFKDVKKKPVSSLVTLINKAKNNLEGSQTIKRDCLTELIRLLRSKKRNDKNNVNIILGDLGKRETELCRYVCEMCPGINFFVKENGGRVKVEGGGERGRRIWEREEEERGGEEGDEEDVFFDFGEPEFDESSGG</sequence>
<feature type="region of interest" description="Disordered" evidence="1">
    <location>
        <begin position="120"/>
        <end position="161"/>
    </location>
</feature>
<name>A0A9W7BE57_9STRA</name>
<dbReference type="EMBL" id="BRXX01000058">
    <property type="protein sequence ID" value="GMH86295.1"/>
    <property type="molecule type" value="Genomic_DNA"/>
</dbReference>
<feature type="compositionally biased region" description="Basic and acidic residues" evidence="1">
    <location>
        <begin position="120"/>
        <end position="130"/>
    </location>
</feature>
<accession>A0A9W7BE57</accession>
<evidence type="ECO:0000313" key="2">
    <source>
        <dbReference type="EMBL" id="GMH86295.1"/>
    </source>
</evidence>
<evidence type="ECO:0000256" key="1">
    <source>
        <dbReference type="SAM" id="MobiDB-lite"/>
    </source>
</evidence>
<gene>
    <name evidence="2" type="ORF">TrVE_jg9124</name>
</gene>
<evidence type="ECO:0000313" key="3">
    <source>
        <dbReference type="Proteomes" id="UP001165160"/>
    </source>
</evidence>
<protein>
    <submittedName>
        <fullName evidence="2">Uncharacterized protein</fullName>
    </submittedName>
</protein>
<comment type="caution">
    <text evidence="2">The sequence shown here is derived from an EMBL/GenBank/DDBJ whole genome shotgun (WGS) entry which is preliminary data.</text>
</comment>
<organism evidence="2 3">
    <name type="scientific">Triparma verrucosa</name>
    <dbReference type="NCBI Taxonomy" id="1606542"/>
    <lineage>
        <taxon>Eukaryota</taxon>
        <taxon>Sar</taxon>
        <taxon>Stramenopiles</taxon>
        <taxon>Ochrophyta</taxon>
        <taxon>Bolidophyceae</taxon>
        <taxon>Parmales</taxon>
        <taxon>Triparmaceae</taxon>
        <taxon>Triparma</taxon>
    </lineage>
</organism>
<feature type="compositionally biased region" description="Acidic residues" evidence="1">
    <location>
        <begin position="131"/>
        <end position="161"/>
    </location>
</feature>